<dbReference type="InterPro" id="IPR036249">
    <property type="entry name" value="Thioredoxin-like_sf"/>
</dbReference>
<dbReference type="EMBL" id="CP012502">
    <property type="protein sequence ID" value="AOM82031.1"/>
    <property type="molecule type" value="Genomic_DNA"/>
</dbReference>
<name>A0A1D7QSS4_9BACI</name>
<dbReference type="RefSeq" id="WP_069364154.1">
    <property type="nucleotide sequence ID" value="NZ_CP012502.1"/>
</dbReference>
<dbReference type="Gene3D" id="3.40.30.30">
    <property type="entry name" value="Hypothetical protein sa0798"/>
    <property type="match status" value="1"/>
</dbReference>
<dbReference type="SUPFAM" id="SSF52833">
    <property type="entry name" value="Thioredoxin-like"/>
    <property type="match status" value="1"/>
</dbReference>
<dbReference type="KEGG" id="bbev:BBEV_0640"/>
<dbReference type="OrthoDB" id="2389679at2"/>
<proteinExistence type="predicted"/>
<dbReference type="Pfam" id="PF07315">
    <property type="entry name" value="DUF1462"/>
    <property type="match status" value="1"/>
</dbReference>
<dbReference type="InterPro" id="IPR038218">
    <property type="entry name" value="YuzD-like_sp"/>
</dbReference>
<dbReference type="PATRIC" id="fig|632773.3.peg.687"/>
<evidence type="ECO:0000313" key="2">
    <source>
        <dbReference type="Proteomes" id="UP000094463"/>
    </source>
</evidence>
<protein>
    <submittedName>
        <fullName evidence="1">YuzD-like protein</fullName>
    </submittedName>
</protein>
<keyword evidence="2" id="KW-1185">Reference proteome</keyword>
<gene>
    <name evidence="1" type="primary">yuzD</name>
    <name evidence="1" type="ORF">BBEV_0640</name>
</gene>
<dbReference type="Proteomes" id="UP000094463">
    <property type="component" value="Chromosome"/>
</dbReference>
<evidence type="ECO:0000313" key="1">
    <source>
        <dbReference type="EMBL" id="AOM82031.1"/>
    </source>
</evidence>
<sequence length="106" mass="11934">MSEKITITVYGAEEKCASCIHLPSAKETMEWLQAALYRKFPDLTLTFRYVDIEAAESPEDEKWSQAILNDDYFYPLVILNGEVAAEGDPHLPELVKQIEQLNGSGV</sequence>
<dbReference type="AlphaFoldDB" id="A0A1D7QSS4"/>
<dbReference type="STRING" id="632773.BBEV_0640"/>
<dbReference type="InterPro" id="IPR009190">
    <property type="entry name" value="DUF1462"/>
</dbReference>
<accession>A0A1D7QSS4</accession>
<reference evidence="1 2" key="1">
    <citation type="submission" date="2015-08" db="EMBL/GenBank/DDBJ databases">
        <title>The complete genome sequence of Bacillus beveridgei MLTeJB.</title>
        <authorList>
            <person name="Hanson T.E."/>
            <person name="Mesa C."/>
            <person name="Basesman S.M."/>
            <person name="Oremland R.S."/>
        </authorList>
    </citation>
    <scope>NUCLEOTIDE SEQUENCE [LARGE SCALE GENOMIC DNA]</scope>
    <source>
        <strain evidence="1 2">MLTeJB</strain>
    </source>
</reference>
<organism evidence="1 2">
    <name type="scientific">Salisediminibacterium beveridgei</name>
    <dbReference type="NCBI Taxonomy" id="632773"/>
    <lineage>
        <taxon>Bacteria</taxon>
        <taxon>Bacillati</taxon>
        <taxon>Bacillota</taxon>
        <taxon>Bacilli</taxon>
        <taxon>Bacillales</taxon>
        <taxon>Bacillaceae</taxon>
        <taxon>Salisediminibacterium</taxon>
    </lineage>
</organism>